<organism evidence="1">
    <name type="scientific">Podoviridae sp. ctKS020</name>
    <dbReference type="NCBI Taxonomy" id="2826552"/>
    <lineage>
        <taxon>Viruses</taxon>
        <taxon>Duplodnaviria</taxon>
        <taxon>Heunggongvirae</taxon>
        <taxon>Uroviricota</taxon>
        <taxon>Caudoviricetes</taxon>
    </lineage>
</organism>
<name>A0A8S5QT47_9CAUD</name>
<protein>
    <submittedName>
        <fullName evidence="1">Uncharacterized protein</fullName>
    </submittedName>
</protein>
<evidence type="ECO:0000313" key="1">
    <source>
        <dbReference type="EMBL" id="DAE22272.1"/>
    </source>
</evidence>
<sequence>MEKKEARPKYTTVIFCKHWVNGSGWSYGEILDVEESDYNLETLDWDDILFWLAGDDEGIKVIADDSKEDNLITIVLYDAADYDENNTDAAEIERVERWESEIAKEYLAKTAD</sequence>
<proteinExistence type="predicted"/>
<dbReference type="EMBL" id="BK015730">
    <property type="protein sequence ID" value="DAE22272.1"/>
    <property type="molecule type" value="Genomic_DNA"/>
</dbReference>
<reference evidence="1" key="1">
    <citation type="journal article" date="2021" name="Proc. Natl. Acad. Sci. U.S.A.">
        <title>A Catalog of Tens of Thousands of Viruses from Human Metagenomes Reveals Hidden Associations with Chronic Diseases.</title>
        <authorList>
            <person name="Tisza M.J."/>
            <person name="Buck C.B."/>
        </authorList>
    </citation>
    <scope>NUCLEOTIDE SEQUENCE</scope>
    <source>
        <strain evidence="1">CtKS020</strain>
    </source>
</reference>
<accession>A0A8S5QT47</accession>